<dbReference type="EMBL" id="JYGE01000006">
    <property type="protein sequence ID" value="PSJ30986.1"/>
    <property type="molecule type" value="Genomic_DNA"/>
</dbReference>
<dbReference type="GO" id="GO:0019303">
    <property type="term" value="P:D-ribose catabolic process"/>
    <property type="evidence" value="ECO:0007669"/>
    <property type="project" value="UniProtKB-UniRule"/>
</dbReference>
<organism evidence="7 8">
    <name type="scientific">Peptostreptococcus russellii</name>
    <dbReference type="NCBI Taxonomy" id="215200"/>
    <lineage>
        <taxon>Bacteria</taxon>
        <taxon>Bacillati</taxon>
        <taxon>Bacillota</taxon>
        <taxon>Clostridia</taxon>
        <taxon>Peptostreptococcales</taxon>
        <taxon>Peptostreptococcaceae</taxon>
        <taxon>Peptostreptococcus</taxon>
    </lineage>
</organism>
<comment type="pathway">
    <text evidence="6">Carbohydrate metabolism; D-ribose degradation; D-ribose 5-phosphate from beta-D-ribopyranose: step 1/2.</text>
</comment>
<evidence type="ECO:0000256" key="5">
    <source>
        <dbReference type="ARBA" id="ARBA00023277"/>
    </source>
</evidence>
<evidence type="ECO:0000256" key="4">
    <source>
        <dbReference type="ARBA" id="ARBA00023235"/>
    </source>
</evidence>
<comment type="catalytic activity">
    <reaction evidence="1 6">
        <text>beta-D-ribopyranose = beta-D-ribofuranose</text>
        <dbReference type="Rhea" id="RHEA:25432"/>
        <dbReference type="ChEBI" id="CHEBI:27476"/>
        <dbReference type="ChEBI" id="CHEBI:47002"/>
        <dbReference type="EC" id="5.4.99.62"/>
    </reaction>
</comment>
<feature type="active site" description="Proton donor" evidence="6">
    <location>
        <position position="20"/>
    </location>
</feature>
<dbReference type="OrthoDB" id="9805009at2"/>
<proteinExistence type="inferred from homology"/>
<dbReference type="EC" id="5.4.99.62" evidence="2 6"/>
<comment type="subcellular location">
    <subcellularLocation>
        <location evidence="6">Cytoplasm</location>
    </subcellularLocation>
</comment>
<reference evidence="7" key="1">
    <citation type="thesis" date="2015" institute="Rutgers" country="The State University of New Jersey, 14 College Farm Rd., New Brunswick, NJ, USA">
        <title>Ammonia toxicity in bacteria and its implications for treatment of and resource recovery from highly nitrogenous organic wastes.</title>
        <authorList>
            <person name="Luther A.K."/>
        </authorList>
    </citation>
    <scope>NUCLEOTIDE SEQUENCE</scope>
    <source>
        <strain evidence="7">RT-10B</strain>
    </source>
</reference>
<comment type="subunit">
    <text evidence="6">Homodecamer.</text>
</comment>
<evidence type="ECO:0000256" key="6">
    <source>
        <dbReference type="HAMAP-Rule" id="MF_01661"/>
    </source>
</evidence>
<comment type="similarity">
    <text evidence="6">Belongs to the RbsD / FucU family. RbsD subfamily.</text>
</comment>
<dbReference type="Proteomes" id="UP000241434">
    <property type="component" value="Unassembled WGS sequence"/>
</dbReference>
<evidence type="ECO:0000256" key="1">
    <source>
        <dbReference type="ARBA" id="ARBA00000223"/>
    </source>
</evidence>
<dbReference type="Gene3D" id="3.40.1650.10">
    <property type="entry name" value="RbsD-like domain"/>
    <property type="match status" value="1"/>
</dbReference>
<accession>A0A2P7PZ37</accession>
<comment type="caution">
    <text evidence="7">The sequence shown here is derived from an EMBL/GenBank/DDBJ whole genome shotgun (WGS) entry which is preliminary data.</text>
</comment>
<dbReference type="HAMAP" id="MF_01661">
    <property type="entry name" value="D_rib_pyranase"/>
    <property type="match status" value="1"/>
</dbReference>
<name>A0A2P7PZ37_9FIRM</name>
<evidence type="ECO:0000313" key="8">
    <source>
        <dbReference type="Proteomes" id="UP000241434"/>
    </source>
</evidence>
<dbReference type="RefSeq" id="WP_106777040.1">
    <property type="nucleotide sequence ID" value="NZ_JYGE01000006.1"/>
</dbReference>
<dbReference type="GO" id="GO:0062193">
    <property type="term" value="F:D-ribose pyranase activity"/>
    <property type="evidence" value="ECO:0007669"/>
    <property type="project" value="UniProtKB-EC"/>
</dbReference>
<dbReference type="GO" id="GO:0048029">
    <property type="term" value="F:monosaccharide binding"/>
    <property type="evidence" value="ECO:0007669"/>
    <property type="project" value="InterPro"/>
</dbReference>
<evidence type="ECO:0000313" key="7">
    <source>
        <dbReference type="EMBL" id="PSJ30986.1"/>
    </source>
</evidence>
<dbReference type="UniPathway" id="UPA00916">
    <property type="reaction ID" value="UER00888"/>
</dbReference>
<feature type="binding site" evidence="6">
    <location>
        <position position="28"/>
    </location>
    <ligand>
        <name>substrate</name>
    </ligand>
</feature>
<feature type="binding site" evidence="6">
    <location>
        <position position="114"/>
    </location>
    <ligand>
        <name>substrate</name>
    </ligand>
</feature>
<dbReference type="GO" id="GO:0005829">
    <property type="term" value="C:cytosol"/>
    <property type="evidence" value="ECO:0007669"/>
    <property type="project" value="TreeGrafter"/>
</dbReference>
<dbReference type="GO" id="GO:0016872">
    <property type="term" value="F:intramolecular lyase activity"/>
    <property type="evidence" value="ECO:0007669"/>
    <property type="project" value="UniProtKB-UniRule"/>
</dbReference>
<dbReference type="AlphaFoldDB" id="A0A2P7PZ37"/>
<protein>
    <recommendedName>
        <fullName evidence="2 6">D-ribose pyranase</fullName>
        <ecNumber evidence="2 6">5.4.99.62</ecNumber>
    </recommendedName>
</protein>
<keyword evidence="5 6" id="KW-0119">Carbohydrate metabolism</keyword>
<dbReference type="Pfam" id="PF05025">
    <property type="entry name" value="RbsD_FucU"/>
    <property type="match status" value="1"/>
</dbReference>
<dbReference type="InterPro" id="IPR023064">
    <property type="entry name" value="D-ribose_pyranase"/>
</dbReference>
<evidence type="ECO:0000256" key="2">
    <source>
        <dbReference type="ARBA" id="ARBA00012862"/>
    </source>
</evidence>
<dbReference type="SUPFAM" id="SSF102546">
    <property type="entry name" value="RbsD-like"/>
    <property type="match status" value="1"/>
</dbReference>
<keyword evidence="4 6" id="KW-0413">Isomerase</keyword>
<dbReference type="PANTHER" id="PTHR37831:SF1">
    <property type="entry name" value="D-RIBOSE PYRANASE"/>
    <property type="match status" value="1"/>
</dbReference>
<feature type="binding site" evidence="6">
    <location>
        <begin position="136"/>
        <end position="138"/>
    </location>
    <ligand>
        <name>substrate</name>
    </ligand>
</feature>
<keyword evidence="8" id="KW-1185">Reference proteome</keyword>
<dbReference type="InterPro" id="IPR007721">
    <property type="entry name" value="RbsD_FucU"/>
</dbReference>
<dbReference type="NCBIfam" id="NF008761">
    <property type="entry name" value="PRK11797.1"/>
    <property type="match status" value="1"/>
</dbReference>
<dbReference type="InterPro" id="IPR023750">
    <property type="entry name" value="RbsD-like_sf"/>
</dbReference>
<sequence>MKKHGILNSEISKVLSDLGHTDQITIADCGLPVPDGVAKIDLALKLGVPSFQDVLEVLLEDMKVEKVILAEEIKDKNPNQLSDIENKLEEHYPSKAVVDSFNKKAPIESEFISHEDFKKLTKNSKVIIRTGEASPYSNIILQSGVIF</sequence>
<dbReference type="PANTHER" id="PTHR37831">
    <property type="entry name" value="D-RIBOSE PYRANASE"/>
    <property type="match status" value="1"/>
</dbReference>
<keyword evidence="3 6" id="KW-0963">Cytoplasm</keyword>
<evidence type="ECO:0000256" key="3">
    <source>
        <dbReference type="ARBA" id="ARBA00022490"/>
    </source>
</evidence>
<comment type="function">
    <text evidence="6">Catalyzes the interconversion of beta-pyran and beta-furan forms of D-ribose.</text>
</comment>
<gene>
    <name evidence="6" type="primary">rbsD</name>
    <name evidence="7" type="ORF">UF10_06585</name>
</gene>